<accession>K1X156</accession>
<proteinExistence type="predicted"/>
<evidence type="ECO:0000313" key="1">
    <source>
        <dbReference type="EMBL" id="EKD18966.1"/>
    </source>
</evidence>
<dbReference type="Proteomes" id="UP000006753">
    <property type="component" value="Unassembled WGS sequence"/>
</dbReference>
<organism evidence="1 2">
    <name type="scientific">Marssonina brunnea f. sp. multigermtubi (strain MB_m1)</name>
    <name type="common">Marssonina leaf spot fungus</name>
    <dbReference type="NCBI Taxonomy" id="1072389"/>
    <lineage>
        <taxon>Eukaryota</taxon>
        <taxon>Fungi</taxon>
        <taxon>Dikarya</taxon>
        <taxon>Ascomycota</taxon>
        <taxon>Pezizomycotina</taxon>
        <taxon>Leotiomycetes</taxon>
        <taxon>Helotiales</taxon>
        <taxon>Drepanopezizaceae</taxon>
        <taxon>Drepanopeziza</taxon>
    </lineage>
</organism>
<sequence>MQLSEESKEEKYVRGSGFRRQDVCSIAGVLKGIWEGPMDGWMDGWHGMAVLPR</sequence>
<name>K1X156_MARBU</name>
<dbReference type="EMBL" id="JH921432">
    <property type="protein sequence ID" value="EKD18966.1"/>
    <property type="molecule type" value="Genomic_DNA"/>
</dbReference>
<keyword evidence="2" id="KW-1185">Reference proteome</keyword>
<dbReference type="AlphaFoldDB" id="K1X156"/>
<evidence type="ECO:0000313" key="2">
    <source>
        <dbReference type="Proteomes" id="UP000006753"/>
    </source>
</evidence>
<dbReference type="InParanoid" id="K1X156"/>
<reference evidence="1 2" key="1">
    <citation type="journal article" date="2012" name="BMC Genomics">
        <title>Sequencing the genome of Marssonina brunnea reveals fungus-poplar co-evolution.</title>
        <authorList>
            <person name="Zhu S."/>
            <person name="Cao Y.-Z."/>
            <person name="Jiang C."/>
            <person name="Tan B.-Y."/>
            <person name="Wang Z."/>
            <person name="Feng S."/>
            <person name="Zhang L."/>
            <person name="Su X.-H."/>
            <person name="Brejova B."/>
            <person name="Vinar T."/>
            <person name="Xu M."/>
            <person name="Wang M.-X."/>
            <person name="Zhang S.-G."/>
            <person name="Huang M.-R."/>
            <person name="Wu R."/>
            <person name="Zhou Y."/>
        </authorList>
    </citation>
    <scope>NUCLEOTIDE SEQUENCE [LARGE SCALE GENOMIC DNA]</scope>
    <source>
        <strain evidence="1 2">MB_m1</strain>
    </source>
</reference>
<protein>
    <submittedName>
        <fullName evidence="1">Uncharacterized protein</fullName>
    </submittedName>
</protein>
<dbReference type="KEGG" id="mbe:MBM_03208"/>
<dbReference type="HOGENOM" id="CLU_3069205_0_0_1"/>
<gene>
    <name evidence="1" type="ORF">MBM_03208</name>
</gene>